<evidence type="ECO:0000256" key="4">
    <source>
        <dbReference type="ARBA" id="ARBA00022525"/>
    </source>
</evidence>
<evidence type="ECO:0000256" key="2">
    <source>
        <dbReference type="ARBA" id="ARBA00010446"/>
    </source>
</evidence>
<comment type="subcellular location">
    <subcellularLocation>
        <location evidence="1 6">Secreted</location>
        <location evidence="1 6">Cell wall</location>
    </subcellularLocation>
</comment>
<evidence type="ECO:0000313" key="7">
    <source>
        <dbReference type="EMBL" id="TFK51343.1"/>
    </source>
</evidence>
<keyword evidence="8" id="KW-1185">Reference proteome</keyword>
<reference evidence="7 8" key="1">
    <citation type="journal article" date="2019" name="Nat. Ecol. Evol.">
        <title>Megaphylogeny resolves global patterns of mushroom evolution.</title>
        <authorList>
            <person name="Varga T."/>
            <person name="Krizsan K."/>
            <person name="Foldi C."/>
            <person name="Dima B."/>
            <person name="Sanchez-Garcia M."/>
            <person name="Sanchez-Ramirez S."/>
            <person name="Szollosi G.J."/>
            <person name="Szarkandi J.G."/>
            <person name="Papp V."/>
            <person name="Albert L."/>
            <person name="Andreopoulos W."/>
            <person name="Angelini C."/>
            <person name="Antonin V."/>
            <person name="Barry K.W."/>
            <person name="Bougher N.L."/>
            <person name="Buchanan P."/>
            <person name="Buyck B."/>
            <person name="Bense V."/>
            <person name="Catcheside P."/>
            <person name="Chovatia M."/>
            <person name="Cooper J."/>
            <person name="Damon W."/>
            <person name="Desjardin D."/>
            <person name="Finy P."/>
            <person name="Geml J."/>
            <person name="Haridas S."/>
            <person name="Hughes K."/>
            <person name="Justo A."/>
            <person name="Karasinski D."/>
            <person name="Kautmanova I."/>
            <person name="Kiss B."/>
            <person name="Kocsube S."/>
            <person name="Kotiranta H."/>
            <person name="LaButti K.M."/>
            <person name="Lechner B.E."/>
            <person name="Liimatainen K."/>
            <person name="Lipzen A."/>
            <person name="Lukacs Z."/>
            <person name="Mihaltcheva S."/>
            <person name="Morgado L.N."/>
            <person name="Niskanen T."/>
            <person name="Noordeloos M.E."/>
            <person name="Ohm R.A."/>
            <person name="Ortiz-Santana B."/>
            <person name="Ovrebo C."/>
            <person name="Racz N."/>
            <person name="Riley R."/>
            <person name="Savchenko A."/>
            <person name="Shiryaev A."/>
            <person name="Soop K."/>
            <person name="Spirin V."/>
            <person name="Szebenyi C."/>
            <person name="Tomsovsky M."/>
            <person name="Tulloss R.E."/>
            <person name="Uehling J."/>
            <person name="Grigoriev I.V."/>
            <person name="Vagvolgyi C."/>
            <person name="Papp T."/>
            <person name="Martin F.M."/>
            <person name="Miettinen O."/>
            <person name="Hibbett D.S."/>
            <person name="Nagy L.G."/>
        </authorList>
    </citation>
    <scope>NUCLEOTIDE SEQUENCE [LARGE SCALE GENOMIC DNA]</scope>
    <source>
        <strain evidence="7 8">OMC1185</strain>
    </source>
</reference>
<keyword evidence="5 6" id="KW-1015">Disulfide bond</keyword>
<dbReference type="CDD" id="cd23507">
    <property type="entry name" value="hydrophobin_I"/>
    <property type="match status" value="1"/>
</dbReference>
<evidence type="ECO:0000256" key="3">
    <source>
        <dbReference type="ARBA" id="ARBA00022512"/>
    </source>
</evidence>
<sequence length="145" mass="14499">MLQVELGAPLRSSASTSTSLLTVAPSSAHSFIKMYALITKLFTVSSFITLAVASPLTARQTSQCNTGSIQCCKQVQTAGSPGVASLAGLLGIVLDGLDIPVGIQCSPLTVGGIGGGAHNAAPVCCENNAQGGLISVGCIPITIEL</sequence>
<dbReference type="EMBL" id="ML213511">
    <property type="protein sequence ID" value="TFK51343.1"/>
    <property type="molecule type" value="Genomic_DNA"/>
</dbReference>
<dbReference type="Pfam" id="PF01185">
    <property type="entry name" value="Hydrophobin"/>
    <property type="match status" value="1"/>
</dbReference>
<dbReference type="GO" id="GO:0005199">
    <property type="term" value="F:structural constituent of cell wall"/>
    <property type="evidence" value="ECO:0007669"/>
    <property type="project" value="InterPro"/>
</dbReference>
<protein>
    <recommendedName>
        <fullName evidence="6">Hydrophobin</fullName>
    </recommendedName>
</protein>
<dbReference type="SMART" id="SM00075">
    <property type="entry name" value="HYDRO"/>
    <property type="match status" value="1"/>
</dbReference>
<comment type="similarity">
    <text evidence="2 6">Belongs to the fungal hydrophobin family.</text>
</comment>
<organism evidence="7 8">
    <name type="scientific">Heliocybe sulcata</name>
    <dbReference type="NCBI Taxonomy" id="5364"/>
    <lineage>
        <taxon>Eukaryota</taxon>
        <taxon>Fungi</taxon>
        <taxon>Dikarya</taxon>
        <taxon>Basidiomycota</taxon>
        <taxon>Agaricomycotina</taxon>
        <taxon>Agaricomycetes</taxon>
        <taxon>Gloeophyllales</taxon>
        <taxon>Gloeophyllaceae</taxon>
        <taxon>Heliocybe</taxon>
    </lineage>
</organism>
<accession>A0A5C3N2A1</accession>
<dbReference type="STRING" id="5364.A0A5C3N2A1"/>
<evidence type="ECO:0000256" key="5">
    <source>
        <dbReference type="ARBA" id="ARBA00023157"/>
    </source>
</evidence>
<proteinExistence type="inferred from homology"/>
<dbReference type="InterPro" id="IPR001338">
    <property type="entry name" value="Class_I_Hydrophobin"/>
</dbReference>
<evidence type="ECO:0000256" key="1">
    <source>
        <dbReference type="ARBA" id="ARBA00004191"/>
    </source>
</evidence>
<evidence type="ECO:0000256" key="6">
    <source>
        <dbReference type="RuleBase" id="RU365009"/>
    </source>
</evidence>
<keyword evidence="6" id="KW-0732">Signal</keyword>
<name>A0A5C3N2A1_9AGAM</name>
<dbReference type="GO" id="GO:0009277">
    <property type="term" value="C:fungal-type cell wall"/>
    <property type="evidence" value="ECO:0007669"/>
    <property type="project" value="InterPro"/>
</dbReference>
<gene>
    <name evidence="7" type="ORF">OE88DRAFT_1536663</name>
</gene>
<evidence type="ECO:0000313" key="8">
    <source>
        <dbReference type="Proteomes" id="UP000305948"/>
    </source>
</evidence>
<keyword evidence="4 6" id="KW-0964">Secreted</keyword>
<dbReference type="Proteomes" id="UP000305948">
    <property type="component" value="Unassembled WGS sequence"/>
</dbReference>
<dbReference type="OrthoDB" id="4225815at2759"/>
<dbReference type="AlphaFoldDB" id="A0A5C3N2A1"/>
<keyword evidence="3 6" id="KW-0134">Cell wall</keyword>